<dbReference type="InterPro" id="IPR012093">
    <property type="entry name" value="Pirin"/>
</dbReference>
<dbReference type="SUPFAM" id="SSF51182">
    <property type="entry name" value="RmlC-like cupins"/>
    <property type="match status" value="1"/>
</dbReference>
<evidence type="ECO:0000313" key="6">
    <source>
        <dbReference type="Proteomes" id="UP001597100"/>
    </source>
</evidence>
<accession>A0ABW3IGM4</accession>
<dbReference type="Gene3D" id="2.60.120.10">
    <property type="entry name" value="Jelly Rolls"/>
    <property type="match status" value="2"/>
</dbReference>
<evidence type="ECO:0000256" key="1">
    <source>
        <dbReference type="ARBA" id="ARBA00008416"/>
    </source>
</evidence>
<feature type="domain" description="Pirin C-terminal" evidence="4">
    <location>
        <begin position="184"/>
        <end position="280"/>
    </location>
</feature>
<evidence type="ECO:0000256" key="2">
    <source>
        <dbReference type="RuleBase" id="RU003457"/>
    </source>
</evidence>
<comment type="caution">
    <text evidence="5">The sequence shown here is derived from an EMBL/GenBank/DDBJ whole genome shotgun (WGS) entry which is preliminary data.</text>
</comment>
<keyword evidence="6" id="KW-1185">Reference proteome</keyword>
<dbReference type="InterPro" id="IPR008778">
    <property type="entry name" value="Pirin_C_dom"/>
</dbReference>
<dbReference type="InterPro" id="IPR011051">
    <property type="entry name" value="RmlC_Cupin_sf"/>
</dbReference>
<dbReference type="InterPro" id="IPR053186">
    <property type="entry name" value="QDO-related"/>
</dbReference>
<feature type="domain" description="Pirin N-terminal" evidence="3">
    <location>
        <begin position="26"/>
        <end position="124"/>
    </location>
</feature>
<dbReference type="PANTHER" id="PTHR43594">
    <property type="entry name" value="QUERCETIN 2,3-DIOXYGENASE"/>
    <property type="match status" value="1"/>
</dbReference>
<dbReference type="Pfam" id="PF02678">
    <property type="entry name" value="Pirin"/>
    <property type="match status" value="1"/>
</dbReference>
<gene>
    <name evidence="5" type="ORF">ACFQ1G_09160</name>
</gene>
<evidence type="ECO:0000313" key="5">
    <source>
        <dbReference type="EMBL" id="MFD0976960.1"/>
    </source>
</evidence>
<sequence>MRTIRKVHKAEYRPIADLITYSPMPTRSLRMIDPFLFLNHHGPQKYLPNNNGLPFGPHPHRGMETVTFILEGDIAHKDSGGNKSVIEGGGVQWMTAGSGLIHSEVSSEEFKKQGGPLEILQLWVNLPAKLKMTEPKYKGLKKEEIPQTTFDNGKVSAQVISGKLQNEEGAFETLTKIHLSTLFLKSGGVLETKVPLDHNILCYIIKGEIKINGEIIPALHLIEFNNDQEELRLEALSESTVLFGHAKPFNEPVVARGPFVMNTMEEIDQAYKDYEQGKMGDPYQ</sequence>
<name>A0ABW3IGM4_9FLAO</name>
<dbReference type="RefSeq" id="WP_380738832.1">
    <property type="nucleotide sequence ID" value="NZ_JBHTJP010000034.1"/>
</dbReference>
<dbReference type="CDD" id="cd02909">
    <property type="entry name" value="cupin_pirin_N"/>
    <property type="match status" value="1"/>
</dbReference>
<comment type="similarity">
    <text evidence="1 2">Belongs to the pirin family.</text>
</comment>
<dbReference type="CDD" id="cd02247">
    <property type="entry name" value="cupin_pirin_C"/>
    <property type="match status" value="1"/>
</dbReference>
<evidence type="ECO:0000259" key="4">
    <source>
        <dbReference type="Pfam" id="PF05726"/>
    </source>
</evidence>
<proteinExistence type="inferred from homology"/>
<dbReference type="Proteomes" id="UP001597100">
    <property type="component" value="Unassembled WGS sequence"/>
</dbReference>
<organism evidence="5 6">
    <name type="scientific">Salinimicrobium gaetbulicola</name>
    <dbReference type="NCBI Taxonomy" id="999702"/>
    <lineage>
        <taxon>Bacteria</taxon>
        <taxon>Pseudomonadati</taxon>
        <taxon>Bacteroidota</taxon>
        <taxon>Flavobacteriia</taxon>
        <taxon>Flavobacteriales</taxon>
        <taxon>Flavobacteriaceae</taxon>
        <taxon>Salinimicrobium</taxon>
    </lineage>
</organism>
<dbReference type="PANTHER" id="PTHR43594:SF1">
    <property type="entry name" value="QUERCETIN 2,3-DIOXYGENASE PA2418-RELATED"/>
    <property type="match status" value="1"/>
</dbReference>
<evidence type="ECO:0000259" key="3">
    <source>
        <dbReference type="Pfam" id="PF02678"/>
    </source>
</evidence>
<dbReference type="Pfam" id="PF05726">
    <property type="entry name" value="Pirin_C"/>
    <property type="match status" value="1"/>
</dbReference>
<dbReference type="PIRSF" id="PIRSF006232">
    <property type="entry name" value="Pirin"/>
    <property type="match status" value="1"/>
</dbReference>
<dbReference type="InterPro" id="IPR014710">
    <property type="entry name" value="RmlC-like_jellyroll"/>
</dbReference>
<protein>
    <submittedName>
        <fullName evidence="5">Pirin family protein</fullName>
    </submittedName>
</protein>
<dbReference type="InterPro" id="IPR003829">
    <property type="entry name" value="Pirin_N_dom"/>
</dbReference>
<dbReference type="EMBL" id="JBHTJP010000034">
    <property type="protein sequence ID" value="MFD0976960.1"/>
    <property type="molecule type" value="Genomic_DNA"/>
</dbReference>
<reference evidence="6" key="1">
    <citation type="journal article" date="2019" name="Int. J. Syst. Evol. Microbiol.">
        <title>The Global Catalogue of Microorganisms (GCM) 10K type strain sequencing project: providing services to taxonomists for standard genome sequencing and annotation.</title>
        <authorList>
            <consortium name="The Broad Institute Genomics Platform"/>
            <consortium name="The Broad Institute Genome Sequencing Center for Infectious Disease"/>
            <person name="Wu L."/>
            <person name="Ma J."/>
        </authorList>
    </citation>
    <scope>NUCLEOTIDE SEQUENCE [LARGE SCALE GENOMIC DNA]</scope>
    <source>
        <strain evidence="6">CCUG 60898</strain>
    </source>
</reference>